<accession>A0A0S6TZH2</accession>
<name>A0A0S6TZH2_CLOBO</name>
<dbReference type="AlphaFoldDB" id="A0A0S6TZH2"/>
<reference evidence="1" key="1">
    <citation type="submission" date="2013-10" db="EMBL/GenBank/DDBJ databases">
        <title>Draft genome sequence of Clostridium botulinum type B strain Osaka05.</title>
        <authorList>
            <person name="Sakaguchi Y."/>
            <person name="Hosomi K."/>
            <person name="Uchiyama J."/>
            <person name="Ogura Y."/>
            <person name="Sakaguchi M."/>
            <person name="Kohda T."/>
            <person name="Mukamoto M."/>
            <person name="Misawa N."/>
            <person name="Matsuzaki S."/>
            <person name="Hayashi T."/>
            <person name="Kozaki S."/>
        </authorList>
    </citation>
    <scope>NUCLEOTIDE SEQUENCE</scope>
    <source>
        <strain evidence="1">Osaka05</strain>
    </source>
</reference>
<gene>
    <name evidence="1" type="ORF">CBO05C_0731</name>
</gene>
<dbReference type="EMBL" id="DF384213">
    <property type="protein sequence ID" value="GAE01041.1"/>
    <property type="molecule type" value="Genomic_DNA"/>
</dbReference>
<organism evidence="1">
    <name type="scientific">Clostridium botulinum B str. Osaka05</name>
    <dbReference type="NCBI Taxonomy" id="1407017"/>
    <lineage>
        <taxon>Bacteria</taxon>
        <taxon>Bacillati</taxon>
        <taxon>Bacillota</taxon>
        <taxon>Clostridia</taxon>
        <taxon>Eubacteriales</taxon>
        <taxon>Clostridiaceae</taxon>
        <taxon>Clostridium</taxon>
    </lineage>
</organism>
<protein>
    <submittedName>
        <fullName evidence="1">AraC family transcriptional regulator</fullName>
    </submittedName>
</protein>
<dbReference type="HOGENOM" id="CLU_2914243_0_0_9"/>
<evidence type="ECO:0000313" key="1">
    <source>
        <dbReference type="EMBL" id="GAE01041.1"/>
    </source>
</evidence>
<dbReference type="Proteomes" id="UP000054164">
    <property type="component" value="Unassembled WGS sequence"/>
</dbReference>
<sequence length="61" mass="7331">MYNQFPKGTEITVTTYRENDTKGKAARALYKKLGFIEVVYFDFLYCNRLYDHWQPCVSYSF</sequence>
<proteinExistence type="predicted"/>